<gene>
    <name evidence="1" type="ORF">EWB00_001023</name>
</gene>
<keyword evidence="2" id="KW-1185">Reference proteome</keyword>
<comment type="caution">
    <text evidence="1">The sequence shown here is derived from an EMBL/GenBank/DDBJ whole genome shotgun (WGS) entry which is preliminary data.</text>
</comment>
<proteinExistence type="predicted"/>
<evidence type="ECO:0000313" key="1">
    <source>
        <dbReference type="EMBL" id="TNN04606.1"/>
    </source>
</evidence>
<reference evidence="1 2" key="1">
    <citation type="submission" date="2019-03" db="EMBL/GenBank/DDBJ databases">
        <title>An improved genome assembly of the fluke Schistosoma japonicum.</title>
        <authorList>
            <person name="Hu W."/>
            <person name="Luo F."/>
            <person name="Yin M."/>
            <person name="Mo X."/>
            <person name="Sun C."/>
            <person name="Wu Q."/>
            <person name="Zhu B."/>
            <person name="Xiang M."/>
            <person name="Wang J."/>
            <person name="Wang Y."/>
            <person name="Zhang T."/>
            <person name="Xu B."/>
            <person name="Zheng H."/>
            <person name="Feng Z."/>
        </authorList>
    </citation>
    <scope>NUCLEOTIDE SEQUENCE [LARGE SCALE GENOMIC DNA]</scope>
    <source>
        <strain evidence="1">HuSjv2</strain>
        <tissue evidence="1">Worms</tissue>
    </source>
</reference>
<dbReference type="AlphaFoldDB" id="A0A4Z2CK94"/>
<evidence type="ECO:0000313" key="2">
    <source>
        <dbReference type="Proteomes" id="UP000311919"/>
    </source>
</evidence>
<name>A0A4Z2CK94_SCHJA</name>
<organism evidence="1 2">
    <name type="scientific">Schistosoma japonicum</name>
    <name type="common">Blood fluke</name>
    <dbReference type="NCBI Taxonomy" id="6182"/>
    <lineage>
        <taxon>Eukaryota</taxon>
        <taxon>Metazoa</taxon>
        <taxon>Spiralia</taxon>
        <taxon>Lophotrochozoa</taxon>
        <taxon>Platyhelminthes</taxon>
        <taxon>Trematoda</taxon>
        <taxon>Digenea</taxon>
        <taxon>Strigeidida</taxon>
        <taxon>Schistosomatoidea</taxon>
        <taxon>Schistosomatidae</taxon>
        <taxon>Schistosoma</taxon>
    </lineage>
</organism>
<dbReference type="EMBL" id="SKCS01001316">
    <property type="protein sequence ID" value="TNN04606.1"/>
    <property type="molecule type" value="Genomic_DNA"/>
</dbReference>
<protein>
    <submittedName>
        <fullName evidence="1">Uncharacterized protein</fullName>
    </submittedName>
</protein>
<accession>A0A4Z2CK94</accession>
<dbReference type="Proteomes" id="UP000311919">
    <property type="component" value="Unassembled WGS sequence"/>
</dbReference>
<sequence length="101" mass="10847">MGQLDSTPVKIYPAAVQQIDELFPIPISTVSKVATTLGPSHVNPKSMDASCLQLRVALLALFCGRAECCQDHGVSLHTHIIVHACVRFCVVVGILEPRSPV</sequence>